<organism evidence="2 3">
    <name type="scientific">Halobacterium hubeiense</name>
    <dbReference type="NCBI Taxonomy" id="1407499"/>
    <lineage>
        <taxon>Archaea</taxon>
        <taxon>Methanobacteriati</taxon>
        <taxon>Methanobacteriota</taxon>
        <taxon>Stenosarchaea group</taxon>
        <taxon>Halobacteria</taxon>
        <taxon>Halobacteriales</taxon>
        <taxon>Halobacteriaceae</taxon>
        <taxon>Halobacterium</taxon>
    </lineage>
</organism>
<sequence length="86" mass="9650">MLELYQSEGCPHCAKVREKLSELGVSYVTHNPRLPGGAGGDVTNEQTYEELQNGGEDQIPYLVDTAREEALYESDDIVEYLDEHYA</sequence>
<dbReference type="SUPFAM" id="SSF52833">
    <property type="entry name" value="Thioredoxin-like"/>
    <property type="match status" value="1"/>
</dbReference>
<dbReference type="Proteomes" id="UP000066737">
    <property type="component" value="Chromosome I"/>
</dbReference>
<dbReference type="InterPro" id="IPR036249">
    <property type="entry name" value="Thioredoxin-like_sf"/>
</dbReference>
<dbReference type="PROSITE" id="PS51354">
    <property type="entry name" value="GLUTAREDOXIN_2"/>
    <property type="match status" value="1"/>
</dbReference>
<dbReference type="InterPro" id="IPR004045">
    <property type="entry name" value="Glutathione_S-Trfase_N"/>
</dbReference>
<evidence type="ECO:0000313" key="3">
    <source>
        <dbReference type="Proteomes" id="UP000066737"/>
    </source>
</evidence>
<dbReference type="InterPro" id="IPR011767">
    <property type="entry name" value="GLR_AS"/>
</dbReference>
<protein>
    <submittedName>
        <fullName evidence="2">Glutaredoxin</fullName>
    </submittedName>
</protein>
<dbReference type="GeneID" id="91108006"/>
<dbReference type="KEGG" id="hhb:Hhub_3330"/>
<proteinExistence type="predicted"/>
<dbReference type="OrthoDB" id="161910at2157"/>
<gene>
    <name evidence="2" type="primary">grx6</name>
    <name evidence="2" type="ORF">HHUB_3330</name>
</gene>
<accession>A0A0U5H6X8</accession>
<evidence type="ECO:0000259" key="1">
    <source>
        <dbReference type="PROSITE" id="PS50404"/>
    </source>
</evidence>
<dbReference type="EMBL" id="LN831302">
    <property type="protein sequence ID" value="CQH60944.1"/>
    <property type="molecule type" value="Genomic_DNA"/>
</dbReference>
<dbReference type="Pfam" id="PF13417">
    <property type="entry name" value="GST_N_3"/>
    <property type="match status" value="1"/>
</dbReference>
<dbReference type="STRING" id="1407499.HHUB_3330"/>
<dbReference type="PROSITE" id="PS50404">
    <property type="entry name" value="GST_NTER"/>
    <property type="match status" value="1"/>
</dbReference>
<feature type="domain" description="GST N-terminal" evidence="1">
    <location>
        <begin position="1"/>
        <end position="86"/>
    </location>
</feature>
<dbReference type="PANTHER" id="PTHR45288:SF1">
    <property type="entry name" value="THIOREDOXIN FAMILY PROTEIN"/>
    <property type="match status" value="1"/>
</dbReference>
<dbReference type="Gene3D" id="3.40.30.10">
    <property type="entry name" value="Glutaredoxin"/>
    <property type="match status" value="1"/>
</dbReference>
<dbReference type="RefSeq" id="WP_059057681.1">
    <property type="nucleotide sequence ID" value="NZ_CEML01000001.1"/>
</dbReference>
<dbReference type="PROSITE" id="PS00195">
    <property type="entry name" value="GLUTAREDOXIN_1"/>
    <property type="match status" value="1"/>
</dbReference>
<dbReference type="PANTHER" id="PTHR45288">
    <property type="entry name" value="THIOREDOXIN FAMILY PROTEIN"/>
    <property type="match status" value="1"/>
</dbReference>
<reference evidence="3" key="1">
    <citation type="journal article" date="2016" name="Environ. Microbiol.">
        <title>The complete genome of a viable archaeum isolated from 123-million-year-old rock salt.</title>
        <authorList>
            <person name="Jaakkola S.T."/>
            <person name="Pfeiffer F."/>
            <person name="Ravantti J.J."/>
            <person name="Guo Q."/>
            <person name="Liu Y."/>
            <person name="Chen X."/>
            <person name="Ma H."/>
            <person name="Yang C."/>
            <person name="Oksanen H.M."/>
            <person name="Bamford D.H."/>
        </authorList>
    </citation>
    <scope>NUCLEOTIDE SEQUENCE</scope>
    <source>
        <strain evidence="3">JI20-1</strain>
    </source>
</reference>
<name>A0A0U5H6X8_9EURY</name>
<evidence type="ECO:0000313" key="2">
    <source>
        <dbReference type="EMBL" id="CQH60944.1"/>
    </source>
</evidence>
<keyword evidence="3" id="KW-1185">Reference proteome</keyword>
<dbReference type="AlphaFoldDB" id="A0A0U5H6X8"/>